<keyword evidence="1" id="KW-0732">Signal</keyword>
<dbReference type="Pfam" id="PF03407">
    <property type="entry name" value="Nucleotid_trans"/>
    <property type="match status" value="1"/>
</dbReference>
<keyword evidence="4" id="KW-1185">Reference proteome</keyword>
<reference evidence="3" key="1">
    <citation type="submission" date="2023-08" db="EMBL/GenBank/DDBJ databases">
        <authorList>
            <person name="Audoor S."/>
            <person name="Bilcke G."/>
        </authorList>
    </citation>
    <scope>NUCLEOTIDE SEQUENCE</scope>
</reference>
<accession>A0AAD2PVT9</accession>
<name>A0AAD2PVT9_9STRA</name>
<evidence type="ECO:0000313" key="4">
    <source>
        <dbReference type="Proteomes" id="UP001295423"/>
    </source>
</evidence>
<dbReference type="PANTHER" id="PTHR47032">
    <property type="entry name" value="UDP-D-XYLOSE:L-FUCOSE ALPHA-1,3-D-XYLOSYLTRANSFERASE-RELATED"/>
    <property type="match status" value="1"/>
</dbReference>
<dbReference type="InterPro" id="IPR005069">
    <property type="entry name" value="Nucl-diP-sugar_transferase"/>
</dbReference>
<dbReference type="EMBL" id="CAKOGP040001936">
    <property type="protein sequence ID" value="CAJ1957320.1"/>
    <property type="molecule type" value="Genomic_DNA"/>
</dbReference>
<evidence type="ECO:0000313" key="3">
    <source>
        <dbReference type="EMBL" id="CAJ1957320.1"/>
    </source>
</evidence>
<sequence>MFPCFRSREQIGILLLIIASTNFLLAPSDLNHEVTRPQFGKTNVTINQNHNVPKSNRFSRTKILGFADYNYREYALRWYQRLSDLGYSEQVVVAVDDAAVDFFRKHKAQIRWEELPYKPCTTWNEDSRIYRRQIFGRRWKYVYDQLLKGHSVLITDVDNVFRRNFALQNLEQSEYDVFHAYSTSYPTHVFEEMGFTVCGGLSWLRDDSKVKRFVRSLVNRCNCLELQPDKPDTSDELCKKCYCDDQIALNEMLWKGKHKVNWDHEMSKPANLSDFPFEGLTGVSSTTKHRIKVWDRSFAYRAKMPNVCPIDNWVAMPLYVDRADVVQVWSALCGD</sequence>
<protein>
    <recommendedName>
        <fullName evidence="2">Nucleotide-diphospho-sugar transferase domain-containing protein</fullName>
    </recommendedName>
</protein>
<dbReference type="PANTHER" id="PTHR47032:SF1">
    <property type="entry name" value="UDP-D-XYLOSE:L-FUCOSE ALPHA-1,3-D-XYLOSYLTRANSFERASE-RELATED"/>
    <property type="match status" value="1"/>
</dbReference>
<feature type="chain" id="PRO_5042272336" description="Nucleotide-diphospho-sugar transferase domain-containing protein" evidence="1">
    <location>
        <begin position="27"/>
        <end position="335"/>
    </location>
</feature>
<comment type="caution">
    <text evidence="3">The sequence shown here is derived from an EMBL/GenBank/DDBJ whole genome shotgun (WGS) entry which is preliminary data.</text>
</comment>
<evidence type="ECO:0000256" key="1">
    <source>
        <dbReference type="SAM" id="SignalP"/>
    </source>
</evidence>
<feature type="signal peptide" evidence="1">
    <location>
        <begin position="1"/>
        <end position="26"/>
    </location>
</feature>
<dbReference type="GO" id="GO:0005794">
    <property type="term" value="C:Golgi apparatus"/>
    <property type="evidence" value="ECO:0007669"/>
    <property type="project" value="TreeGrafter"/>
</dbReference>
<organism evidence="3 4">
    <name type="scientific">Cylindrotheca closterium</name>
    <dbReference type="NCBI Taxonomy" id="2856"/>
    <lineage>
        <taxon>Eukaryota</taxon>
        <taxon>Sar</taxon>
        <taxon>Stramenopiles</taxon>
        <taxon>Ochrophyta</taxon>
        <taxon>Bacillariophyta</taxon>
        <taxon>Bacillariophyceae</taxon>
        <taxon>Bacillariophycidae</taxon>
        <taxon>Bacillariales</taxon>
        <taxon>Bacillariaceae</taxon>
        <taxon>Cylindrotheca</taxon>
    </lineage>
</organism>
<evidence type="ECO:0000259" key="2">
    <source>
        <dbReference type="Pfam" id="PF03407"/>
    </source>
</evidence>
<dbReference type="InterPro" id="IPR052636">
    <property type="entry name" value="UDP-D-xylose:L-fucose_XylT"/>
</dbReference>
<dbReference type="GO" id="GO:0016757">
    <property type="term" value="F:glycosyltransferase activity"/>
    <property type="evidence" value="ECO:0007669"/>
    <property type="project" value="TreeGrafter"/>
</dbReference>
<dbReference type="Proteomes" id="UP001295423">
    <property type="component" value="Unassembled WGS sequence"/>
</dbReference>
<gene>
    <name evidence="3" type="ORF">CYCCA115_LOCUS16660</name>
</gene>
<dbReference type="AlphaFoldDB" id="A0AAD2PVT9"/>
<feature type="domain" description="Nucleotide-diphospho-sugar transferase" evidence="2">
    <location>
        <begin position="90"/>
        <end position="255"/>
    </location>
</feature>
<proteinExistence type="predicted"/>